<evidence type="ECO:0000256" key="1">
    <source>
        <dbReference type="ARBA" id="ARBA00022729"/>
    </source>
</evidence>
<proteinExistence type="predicted"/>
<dbReference type="SUPFAM" id="SSF63707">
    <property type="entry name" value="Ganglioside M2 (gm2) activator"/>
    <property type="match status" value="1"/>
</dbReference>
<sequence>MFSVIAFVVAAVLCCSVQRCASDDVRATPAVPTSTPNPGGASTEELKSASNESLVEAPPPPTTQQLDPDYGEGEDDAEDEEEQPANDTQGSGPTVRRGYARLAFNNCGEETDPLFVTGFDLDPNPVQIPGPLSVGIRFRLNENLTSPIAVHLEMQKKLTLLFGLSTWLTIPCLPNGVGSCTYDDICKIHLFSKPECLDVKTGEEIPCQCPYHEGEWRLKPSTFKVPELPPDLPSYLLDGEFVIKATVLRDGEQIGCYSTDVELNL</sequence>
<dbReference type="GO" id="GO:0006689">
    <property type="term" value="P:ganglioside catabolic process"/>
    <property type="evidence" value="ECO:0007669"/>
    <property type="project" value="InterPro"/>
</dbReference>
<dbReference type="PANTHER" id="PTHR17357">
    <property type="entry name" value="GM2 GANGLIOSIDE ACTIVATOR PROTEIN"/>
    <property type="match status" value="1"/>
</dbReference>
<feature type="domain" description="MD-2-related lipid-recognition" evidence="4">
    <location>
        <begin position="104"/>
        <end position="261"/>
    </location>
</feature>
<feature type="compositionally biased region" description="Acidic residues" evidence="2">
    <location>
        <begin position="69"/>
        <end position="84"/>
    </location>
</feature>
<feature type="region of interest" description="Disordered" evidence="2">
    <location>
        <begin position="25"/>
        <end position="95"/>
    </location>
</feature>
<dbReference type="PANTHER" id="PTHR17357:SF0">
    <property type="entry name" value="GANGLIOSIDE GM2 ACTIVATOR"/>
    <property type="match status" value="1"/>
</dbReference>
<dbReference type="SMART" id="SM00737">
    <property type="entry name" value="ML"/>
    <property type="match status" value="1"/>
</dbReference>
<accession>A0A131YZI5</accession>
<evidence type="ECO:0000256" key="2">
    <source>
        <dbReference type="SAM" id="MobiDB-lite"/>
    </source>
</evidence>
<feature type="signal peptide" evidence="3">
    <location>
        <begin position="1"/>
        <end position="22"/>
    </location>
</feature>
<evidence type="ECO:0000259" key="4">
    <source>
        <dbReference type="SMART" id="SM00737"/>
    </source>
</evidence>
<dbReference type="EMBL" id="GEDV01004150">
    <property type="protein sequence ID" value="JAP84407.1"/>
    <property type="molecule type" value="Transcribed_RNA"/>
</dbReference>
<dbReference type="InterPro" id="IPR003172">
    <property type="entry name" value="ML_dom"/>
</dbReference>
<organism evidence="5">
    <name type="scientific">Rhipicephalus appendiculatus</name>
    <name type="common">Brown ear tick</name>
    <dbReference type="NCBI Taxonomy" id="34631"/>
    <lineage>
        <taxon>Eukaryota</taxon>
        <taxon>Metazoa</taxon>
        <taxon>Ecdysozoa</taxon>
        <taxon>Arthropoda</taxon>
        <taxon>Chelicerata</taxon>
        <taxon>Arachnida</taxon>
        <taxon>Acari</taxon>
        <taxon>Parasitiformes</taxon>
        <taxon>Ixodida</taxon>
        <taxon>Ixodoidea</taxon>
        <taxon>Ixodidae</taxon>
        <taxon>Rhipicephalinae</taxon>
        <taxon>Rhipicephalus</taxon>
        <taxon>Rhipicephalus</taxon>
    </lineage>
</organism>
<dbReference type="AlphaFoldDB" id="A0A131YZI5"/>
<feature type="chain" id="PRO_5007286381" evidence="3">
    <location>
        <begin position="23"/>
        <end position="265"/>
    </location>
</feature>
<dbReference type="InterPro" id="IPR028996">
    <property type="entry name" value="GM2-AP"/>
</dbReference>
<evidence type="ECO:0000313" key="5">
    <source>
        <dbReference type="EMBL" id="JAP84407.1"/>
    </source>
</evidence>
<dbReference type="Gene3D" id="2.70.220.10">
    <property type="entry name" value="Ganglioside GM2 activator"/>
    <property type="match status" value="1"/>
</dbReference>
<dbReference type="GO" id="GO:0005319">
    <property type="term" value="F:lipid transporter activity"/>
    <property type="evidence" value="ECO:0007669"/>
    <property type="project" value="TreeGrafter"/>
</dbReference>
<dbReference type="GO" id="GO:0008047">
    <property type="term" value="F:enzyme activator activity"/>
    <property type="evidence" value="ECO:0007669"/>
    <property type="project" value="InterPro"/>
</dbReference>
<dbReference type="InterPro" id="IPR036846">
    <property type="entry name" value="GM2-AP_sf"/>
</dbReference>
<evidence type="ECO:0000256" key="3">
    <source>
        <dbReference type="SAM" id="SignalP"/>
    </source>
</evidence>
<dbReference type="Pfam" id="PF02221">
    <property type="entry name" value="E1_DerP2_DerF2"/>
    <property type="match status" value="1"/>
</dbReference>
<reference evidence="5" key="1">
    <citation type="journal article" date="2016" name="Ticks Tick Borne Dis.">
        <title>De novo assembly and annotation of the salivary gland transcriptome of Rhipicephalus appendiculatus male and female ticks during blood feeding.</title>
        <authorList>
            <person name="de Castro M.H."/>
            <person name="de Klerk D."/>
            <person name="Pienaar R."/>
            <person name="Latif A.A."/>
            <person name="Rees D.J."/>
            <person name="Mans B.J."/>
        </authorList>
    </citation>
    <scope>NUCLEOTIDE SEQUENCE</scope>
    <source>
        <tissue evidence="5">Salivary glands</tissue>
    </source>
</reference>
<name>A0A131YZI5_RHIAP</name>
<keyword evidence="1 3" id="KW-0732">Signal</keyword>
<dbReference type="GO" id="GO:0009898">
    <property type="term" value="C:cytoplasmic side of plasma membrane"/>
    <property type="evidence" value="ECO:0007669"/>
    <property type="project" value="TreeGrafter"/>
</dbReference>
<protein>
    <submittedName>
        <fullName evidence="5">Ganglioside GM2 activator</fullName>
    </submittedName>
</protein>